<gene>
    <name evidence="2" type="ORF">GLOIN_2v1092318</name>
</gene>
<organism evidence="2 3">
    <name type="scientific">Rhizophagus irregularis (strain DAOM 181602 / DAOM 197198 / MUCL 43194)</name>
    <name type="common">Arbuscular mycorrhizal fungus</name>
    <name type="synonym">Glomus intraradices</name>
    <dbReference type="NCBI Taxonomy" id="747089"/>
    <lineage>
        <taxon>Eukaryota</taxon>
        <taxon>Fungi</taxon>
        <taxon>Fungi incertae sedis</taxon>
        <taxon>Mucoromycota</taxon>
        <taxon>Glomeromycotina</taxon>
        <taxon>Glomeromycetes</taxon>
        <taxon>Glomerales</taxon>
        <taxon>Glomeraceae</taxon>
        <taxon>Rhizophagus</taxon>
    </lineage>
</organism>
<keyword evidence="3" id="KW-1185">Reference proteome</keyword>
<reference evidence="2 3" key="2">
    <citation type="journal article" date="2018" name="New Phytol.">
        <title>High intraspecific genome diversity in the model arbuscular mycorrhizal symbiont Rhizophagus irregularis.</title>
        <authorList>
            <person name="Chen E.C.H."/>
            <person name="Morin E."/>
            <person name="Beaudet D."/>
            <person name="Noel J."/>
            <person name="Yildirir G."/>
            <person name="Ndikumana S."/>
            <person name="Charron P."/>
            <person name="St-Onge C."/>
            <person name="Giorgi J."/>
            <person name="Kruger M."/>
            <person name="Marton T."/>
            <person name="Ropars J."/>
            <person name="Grigoriev I.V."/>
            <person name="Hainaut M."/>
            <person name="Henrissat B."/>
            <person name="Roux C."/>
            <person name="Martin F."/>
            <person name="Corradi N."/>
        </authorList>
    </citation>
    <scope>NUCLEOTIDE SEQUENCE [LARGE SCALE GENOMIC DNA]</scope>
    <source>
        <strain evidence="2 3">DAOM 197198</strain>
    </source>
</reference>
<feature type="signal peptide" evidence="1">
    <location>
        <begin position="1"/>
        <end position="23"/>
    </location>
</feature>
<reference evidence="2 3" key="1">
    <citation type="journal article" date="2013" name="Proc. Natl. Acad. Sci. U.S.A.">
        <title>Genome of an arbuscular mycorrhizal fungus provides insight into the oldest plant symbiosis.</title>
        <authorList>
            <person name="Tisserant E."/>
            <person name="Malbreil M."/>
            <person name="Kuo A."/>
            <person name="Kohler A."/>
            <person name="Symeonidi A."/>
            <person name="Balestrini R."/>
            <person name="Charron P."/>
            <person name="Duensing N."/>
            <person name="Frei Dit Frey N."/>
            <person name="Gianinazzi-Pearson V."/>
            <person name="Gilbert L.B."/>
            <person name="Handa Y."/>
            <person name="Herr J.R."/>
            <person name="Hijri M."/>
            <person name="Koul R."/>
            <person name="Kawaguchi M."/>
            <person name="Krajinski F."/>
            <person name="Lammers P.J."/>
            <person name="Masclaux F.G."/>
            <person name="Murat C."/>
            <person name="Morin E."/>
            <person name="Ndikumana S."/>
            <person name="Pagni M."/>
            <person name="Petitpierre D."/>
            <person name="Requena N."/>
            <person name="Rosikiewicz P."/>
            <person name="Riley R."/>
            <person name="Saito K."/>
            <person name="San Clemente H."/>
            <person name="Shapiro H."/>
            <person name="van Tuinen D."/>
            <person name="Becard G."/>
            <person name="Bonfante P."/>
            <person name="Paszkowski U."/>
            <person name="Shachar-Hill Y.Y."/>
            <person name="Tuskan G.A."/>
            <person name="Young P.W."/>
            <person name="Sanders I.R."/>
            <person name="Henrissat B."/>
            <person name="Rensing S.A."/>
            <person name="Grigoriev I.V."/>
            <person name="Corradi N."/>
            <person name="Roux C."/>
            <person name="Martin F."/>
        </authorList>
    </citation>
    <scope>NUCLEOTIDE SEQUENCE [LARGE SCALE GENOMIC DNA]</scope>
    <source>
        <strain evidence="2 3">DAOM 197198</strain>
    </source>
</reference>
<feature type="chain" id="PRO_5015104933" description="F-box domain-containing protein" evidence="1">
    <location>
        <begin position="24"/>
        <end position="83"/>
    </location>
</feature>
<sequence length="83" mass="9870">MASLIRDCLFLILLNYMMISVNSLHSCSLVNKTWCQVSVPFLWIYFQVFTNILAITNENHVKFYNVITHFLPNNLEEYFITFK</sequence>
<keyword evidence="1" id="KW-0732">Signal</keyword>
<evidence type="ECO:0000256" key="1">
    <source>
        <dbReference type="SAM" id="SignalP"/>
    </source>
</evidence>
<dbReference type="EMBL" id="AUPC02000081">
    <property type="protein sequence ID" value="POG73614.1"/>
    <property type="molecule type" value="Genomic_DNA"/>
</dbReference>
<comment type="caution">
    <text evidence="2">The sequence shown here is derived from an EMBL/GenBank/DDBJ whole genome shotgun (WGS) entry which is preliminary data.</text>
</comment>
<dbReference type="Proteomes" id="UP000018888">
    <property type="component" value="Unassembled WGS sequence"/>
</dbReference>
<name>A0A2P4Q7K2_RHIID</name>
<evidence type="ECO:0000313" key="2">
    <source>
        <dbReference type="EMBL" id="POG73614.1"/>
    </source>
</evidence>
<accession>A0A2P4Q7K2</accession>
<proteinExistence type="predicted"/>
<dbReference type="AlphaFoldDB" id="A0A2P4Q7K2"/>
<evidence type="ECO:0000313" key="3">
    <source>
        <dbReference type="Proteomes" id="UP000018888"/>
    </source>
</evidence>
<evidence type="ECO:0008006" key="4">
    <source>
        <dbReference type="Google" id="ProtNLM"/>
    </source>
</evidence>
<protein>
    <recommendedName>
        <fullName evidence="4">F-box domain-containing protein</fullName>
    </recommendedName>
</protein>